<gene>
    <name evidence="1" type="ORF">KOR42_50080</name>
</gene>
<protein>
    <submittedName>
        <fullName evidence="1">Uncharacterized protein</fullName>
    </submittedName>
</protein>
<reference evidence="1 2" key="1">
    <citation type="submission" date="2019-02" db="EMBL/GenBank/DDBJ databases">
        <title>Deep-cultivation of Planctomycetes and their phenomic and genomic characterization uncovers novel biology.</title>
        <authorList>
            <person name="Wiegand S."/>
            <person name="Jogler M."/>
            <person name="Boedeker C."/>
            <person name="Pinto D."/>
            <person name="Vollmers J."/>
            <person name="Rivas-Marin E."/>
            <person name="Kohn T."/>
            <person name="Peeters S.H."/>
            <person name="Heuer A."/>
            <person name="Rast P."/>
            <person name="Oberbeckmann S."/>
            <person name="Bunk B."/>
            <person name="Jeske O."/>
            <person name="Meyerdierks A."/>
            <person name="Storesund J.E."/>
            <person name="Kallscheuer N."/>
            <person name="Luecker S."/>
            <person name="Lage O.M."/>
            <person name="Pohl T."/>
            <person name="Merkel B.J."/>
            <person name="Hornburger P."/>
            <person name="Mueller R.-W."/>
            <person name="Bruemmer F."/>
            <person name="Labrenz M."/>
            <person name="Spormann A.M."/>
            <person name="Op Den Camp H."/>
            <person name="Overmann J."/>
            <person name="Amann R."/>
            <person name="Jetten M.S.M."/>
            <person name="Mascher T."/>
            <person name="Medema M.H."/>
            <person name="Devos D.P."/>
            <person name="Kaster A.-K."/>
            <person name="Ovreas L."/>
            <person name="Rohde M."/>
            <person name="Galperin M.Y."/>
            <person name="Jogler C."/>
        </authorList>
    </citation>
    <scope>NUCLEOTIDE SEQUENCE [LARGE SCALE GENOMIC DNA]</scope>
    <source>
        <strain evidence="1 2">KOR42</strain>
    </source>
</reference>
<evidence type="ECO:0000313" key="2">
    <source>
        <dbReference type="Proteomes" id="UP000317243"/>
    </source>
</evidence>
<name>A0A5C5VPX0_9PLAN</name>
<comment type="caution">
    <text evidence="1">The sequence shown here is derived from an EMBL/GenBank/DDBJ whole genome shotgun (WGS) entry which is preliminary data.</text>
</comment>
<sequence>MRIRRVGSILIRRGRRDRVGVGAIGVNMSHDRRRIMYRLDGAITPVDCPRRDRIRSRIQDAECEVVDRPFQRCRVSTNREDWINVLDSNRNGIPGSVGAVLISRRRRDRIEVVSVSVGMSCRRRRASNAGGRSITPVDDPLDQTIVTWITTGETQDIL</sequence>
<organism evidence="1 2">
    <name type="scientific">Thalassoglobus neptunius</name>
    <dbReference type="NCBI Taxonomy" id="1938619"/>
    <lineage>
        <taxon>Bacteria</taxon>
        <taxon>Pseudomonadati</taxon>
        <taxon>Planctomycetota</taxon>
        <taxon>Planctomycetia</taxon>
        <taxon>Planctomycetales</taxon>
        <taxon>Planctomycetaceae</taxon>
        <taxon>Thalassoglobus</taxon>
    </lineage>
</organism>
<accession>A0A5C5VPX0</accession>
<dbReference type="Proteomes" id="UP000317243">
    <property type="component" value="Unassembled WGS sequence"/>
</dbReference>
<dbReference type="AlphaFoldDB" id="A0A5C5VPX0"/>
<evidence type="ECO:0000313" key="1">
    <source>
        <dbReference type="EMBL" id="TWT40073.1"/>
    </source>
</evidence>
<keyword evidence="2" id="KW-1185">Reference proteome</keyword>
<proteinExistence type="predicted"/>
<dbReference type="EMBL" id="SIHI01000056">
    <property type="protein sequence ID" value="TWT40073.1"/>
    <property type="molecule type" value="Genomic_DNA"/>
</dbReference>